<organism evidence="7 8">
    <name type="scientific">Nocardioides dubius</name>
    <dbReference type="NCBI Taxonomy" id="317019"/>
    <lineage>
        <taxon>Bacteria</taxon>
        <taxon>Bacillati</taxon>
        <taxon>Actinomycetota</taxon>
        <taxon>Actinomycetes</taxon>
        <taxon>Propionibacteriales</taxon>
        <taxon>Nocardioidaceae</taxon>
        <taxon>Nocardioides</taxon>
    </lineage>
</organism>
<reference evidence="8" key="1">
    <citation type="journal article" date="2019" name="Int. J. Syst. Evol. Microbiol.">
        <title>The Global Catalogue of Microorganisms (GCM) 10K type strain sequencing project: providing services to taxonomists for standard genome sequencing and annotation.</title>
        <authorList>
            <consortium name="The Broad Institute Genomics Platform"/>
            <consortium name="The Broad Institute Genome Sequencing Center for Infectious Disease"/>
            <person name="Wu L."/>
            <person name="Ma J."/>
        </authorList>
    </citation>
    <scope>NUCLEOTIDE SEQUENCE [LARGE SCALE GENOMIC DNA]</scope>
    <source>
        <strain evidence="8">JCM 13008</strain>
    </source>
</reference>
<keyword evidence="5" id="KW-0460">Magnesium</keyword>
<dbReference type="InterPro" id="IPR016185">
    <property type="entry name" value="PreATP-grasp_dom_sf"/>
</dbReference>
<dbReference type="InterPro" id="IPR005494">
    <property type="entry name" value="GSPS_pre-ATP-grasp-like_dom"/>
</dbReference>
<sequence length="424" mass="48447">MWRHRARPRRNWRETVVEQGLVFPTTPMPDGSELPYWNEEAWYEFTLDEVEMLEAATEELWAMCLQAVSHMATTMTDERLGLAPGSLAVVRRSIERRDPALYARFDLVYGTDGSVKMLEINGDTPTGLVETGIVQWKWMEEVMGEMDQWNSVHDRLVAGWEKLLASGHFSSNELHFLYDLGEEDSYDGGEMEMTCYYLMDTAIQAGWTTTAQPMAEVGWNPETLDYRDANDYPIRNAFKLYAWEEMLREPFGRYLIEETEPVPTKWIEPAWKALLSTKALLPVLWELFPNHRLLLPAYFDAPHDLENWVAKPLHGREGDSIRIHLEDMLEDVVMAGDYGAEGWVYQQYTDLPSFEGNRVVLGSWIVDGEAAGVLVRESDGMVTDYFSRVCPHVISDGLAPSPEMVAQWLAERVGPDAPALPPRS</sequence>
<keyword evidence="2" id="KW-0479">Metal-binding</keyword>
<name>A0ABP4EBG5_9ACTN</name>
<dbReference type="EMBL" id="BAAALG010000005">
    <property type="protein sequence ID" value="GAA1097685.1"/>
    <property type="molecule type" value="Genomic_DNA"/>
</dbReference>
<dbReference type="SUPFAM" id="SSF52440">
    <property type="entry name" value="PreATP-grasp domain"/>
    <property type="match status" value="1"/>
</dbReference>
<evidence type="ECO:0000313" key="7">
    <source>
        <dbReference type="EMBL" id="GAA1097685.1"/>
    </source>
</evidence>
<proteinExistence type="predicted"/>
<dbReference type="SUPFAM" id="SSF56059">
    <property type="entry name" value="Glutathione synthetase ATP-binding domain-like"/>
    <property type="match status" value="1"/>
</dbReference>
<evidence type="ECO:0000256" key="1">
    <source>
        <dbReference type="ARBA" id="ARBA00022598"/>
    </source>
</evidence>
<evidence type="ECO:0000256" key="4">
    <source>
        <dbReference type="ARBA" id="ARBA00022840"/>
    </source>
</evidence>
<dbReference type="Proteomes" id="UP001501581">
    <property type="component" value="Unassembled WGS sequence"/>
</dbReference>
<keyword evidence="8" id="KW-1185">Reference proteome</keyword>
<comment type="caution">
    <text evidence="7">The sequence shown here is derived from an EMBL/GenBank/DDBJ whole genome shotgun (WGS) entry which is preliminary data.</text>
</comment>
<evidence type="ECO:0000259" key="6">
    <source>
        <dbReference type="Pfam" id="PF03738"/>
    </source>
</evidence>
<dbReference type="Pfam" id="PF03738">
    <property type="entry name" value="GSP_synth"/>
    <property type="match status" value="1"/>
</dbReference>
<protein>
    <submittedName>
        <fullName evidence="7">Glutathionylspermidine synthase family protein</fullName>
    </submittedName>
</protein>
<keyword evidence="3" id="KW-0547">Nucleotide-binding</keyword>
<dbReference type="Gene3D" id="3.30.1490.330">
    <property type="match status" value="1"/>
</dbReference>
<gene>
    <name evidence="7" type="ORF">GCM10009668_13570</name>
</gene>
<evidence type="ECO:0000256" key="3">
    <source>
        <dbReference type="ARBA" id="ARBA00022741"/>
    </source>
</evidence>
<evidence type="ECO:0000256" key="2">
    <source>
        <dbReference type="ARBA" id="ARBA00022723"/>
    </source>
</evidence>
<keyword evidence="4" id="KW-0067">ATP-binding</keyword>
<accession>A0ABP4EBG5</accession>
<evidence type="ECO:0000256" key="5">
    <source>
        <dbReference type="ARBA" id="ARBA00022842"/>
    </source>
</evidence>
<keyword evidence="1" id="KW-0436">Ligase</keyword>
<dbReference type="RefSeq" id="WP_343992664.1">
    <property type="nucleotide sequence ID" value="NZ_BAAALG010000005.1"/>
</dbReference>
<evidence type="ECO:0000313" key="8">
    <source>
        <dbReference type="Proteomes" id="UP001501581"/>
    </source>
</evidence>
<feature type="domain" description="Glutathionylspermidine synthase pre-ATP-grasp-like" evidence="6">
    <location>
        <begin position="12"/>
        <end position="394"/>
    </location>
</feature>